<keyword evidence="2 3" id="KW-0040">ANK repeat</keyword>
<evidence type="ECO:0000313" key="6">
    <source>
        <dbReference type="EMBL" id="RVD85413.1"/>
    </source>
</evidence>
<evidence type="ECO:0000259" key="4">
    <source>
        <dbReference type="Pfam" id="PF22939"/>
    </source>
</evidence>
<dbReference type="PROSITE" id="PS50297">
    <property type="entry name" value="ANK_REP_REGION"/>
    <property type="match status" value="14"/>
</dbReference>
<feature type="domain" description="Nephrocystin 3-like N-terminal" evidence="5">
    <location>
        <begin position="68"/>
        <end position="234"/>
    </location>
</feature>
<sequence length="1306" mass="143680">MDPTPGTFHNTEGKIAVQAAALNNSGVININSADAAPSQEAKKIKILSALYKSTEKNRKDRNPDRVPGTCEWFTNHQTFQDWKASPTSKMLWVSADPGSGKSVLAKYLVDSILPTTESRTTCYFFFKDDFEGQGSAITALCCILFQLFERNRLLLSEDIIERFEIAGEGFSSSFNELWNGFLAAAKKHNAGEIVCVLDALDECKKDERCLLIEKLQQLYRGGTEFNLKFLVTSRPILEIRHGFHQQEIPESSLIHLSGESEAEMNKISQEIGIFIEARVKGIGKKFGLTSKERHILLEKLTSVPNRTYLWVYLTLNLIESDSSTMFNVSEYRILKITSRLPTTINEAYERILSTSSDVEQARLLLKILVAAARPLRLREMSLAMQLALQHDHHSYKGLQISSEQSEQLEKRISDYIRDLCGLFVVVIESGVYFIHQTAKEFLVENQEVDEDEEKATQATGESVQWRNSLRVFDCHKVLFDACVRHLFFVEFEADPLTAEQSVSKYAEKYTFLDYSANHWVAHLKSAQIGLNEREVKRILGLCEAASNRCRTWFRVYWASTNEDFPEGVTTLIIASYFGLQIVVKLLFVSRLGNAVNINATDGRYDRSALSWAAERGFNGVVKELLKVPRWKGIPSMLKRKAEVNAVDVYGRTPLIYAVWNRHMPVIKQLLKAGARIDVEDDIGGTPLSYAICSGRDDVVKQLLKTSDGIDSKDSISAKLLLSAVAKGRDDVVELLLEMGDISPDLRDDGGATLLMNSARRGYDKVIRLLIKHDADMEATDSNGRTAMIRAASNGAGEVVRLLVENGANIEATDFNGRTAMIYAASNGAEEIVRLLLENGANIEATDFNGRIAMIYAASNGAEKVVRLLVENGANIEATDSNGRTAMIRAASNGAEGIVRLLVENGANIEATDSNGRTAMIRAASNGAGEVVRLLVENGANIEATSFDGWTAMIHAASNGAEEIVRLLLENGANIEATDSNGRTAMIYAASNGAEEVVRLLLENGANIEATGSDGWTAMIYAASNGAEEVVRLLLENGANIEATDFNGRTAMIRAASNGAGEVVRLLVENGANIEATSFDGWTAMIHAASNGAEEVVRLLLENGANIEATDFNGRTAMIYAASNGAEEVVRLLLENGANVDATDNYGFTPLFRAVDSNHYNWISCESIVGRLIDAGANIKTRVIQGEPYSLLYKAIAKGEPWLIRLLLDNGADIEEKRESGPTPLFFALRKSNYEVVRMLLLRGAAREVKGAKGQTLRAFVNVNHGVLIPDSKSSTLSKIQVQHVLGGRWITMSIKDITGPDYLPSE</sequence>
<feature type="repeat" description="ANK" evidence="3">
    <location>
        <begin position="782"/>
        <end position="814"/>
    </location>
</feature>
<evidence type="ECO:0000259" key="5">
    <source>
        <dbReference type="Pfam" id="PF24883"/>
    </source>
</evidence>
<dbReference type="VEuPathDB" id="FungiDB:DFL_003736"/>
<dbReference type="InterPro" id="IPR027417">
    <property type="entry name" value="P-loop_NTPase"/>
</dbReference>
<feature type="repeat" description="ANK" evidence="3">
    <location>
        <begin position="881"/>
        <end position="913"/>
    </location>
</feature>
<feature type="repeat" description="ANK" evidence="3">
    <location>
        <begin position="649"/>
        <end position="681"/>
    </location>
</feature>
<dbReference type="GeneID" id="93586047"/>
<dbReference type="PROSITE" id="PS50088">
    <property type="entry name" value="ANK_REPEAT"/>
    <property type="match status" value="16"/>
</dbReference>
<dbReference type="Gene3D" id="3.40.50.300">
    <property type="entry name" value="P-loop containing nucleotide triphosphate hydrolases"/>
    <property type="match status" value="1"/>
</dbReference>
<feature type="repeat" description="ANK" evidence="3">
    <location>
        <begin position="1046"/>
        <end position="1078"/>
    </location>
</feature>
<feature type="repeat" description="ANK" evidence="3">
    <location>
        <begin position="749"/>
        <end position="781"/>
    </location>
</feature>
<feature type="repeat" description="ANK" evidence="3">
    <location>
        <begin position="848"/>
        <end position="880"/>
    </location>
</feature>
<dbReference type="OrthoDB" id="20872at2759"/>
<feature type="repeat" description="ANK" evidence="3">
    <location>
        <begin position="947"/>
        <end position="979"/>
    </location>
</feature>
<dbReference type="STRING" id="97331.A0A437A2P7"/>
<dbReference type="Pfam" id="PF22939">
    <property type="entry name" value="WHD_GPIID"/>
    <property type="match status" value="1"/>
</dbReference>
<dbReference type="PANTHER" id="PTHR24198">
    <property type="entry name" value="ANKYRIN REPEAT AND PROTEIN KINASE DOMAIN-CONTAINING PROTEIN"/>
    <property type="match status" value="1"/>
</dbReference>
<keyword evidence="7" id="KW-1185">Reference proteome</keyword>
<dbReference type="SUPFAM" id="SSF48403">
    <property type="entry name" value="Ankyrin repeat"/>
    <property type="match status" value="2"/>
</dbReference>
<dbReference type="InterPro" id="IPR056884">
    <property type="entry name" value="NPHP3-like_N"/>
</dbReference>
<dbReference type="PANTHER" id="PTHR24198:SF165">
    <property type="entry name" value="ANKYRIN REPEAT-CONTAINING PROTEIN-RELATED"/>
    <property type="match status" value="1"/>
</dbReference>
<dbReference type="Pfam" id="PF13857">
    <property type="entry name" value="Ank_5"/>
    <property type="match status" value="1"/>
</dbReference>
<evidence type="ECO:0000256" key="3">
    <source>
        <dbReference type="PROSITE-ProRule" id="PRU00023"/>
    </source>
</evidence>
<name>A0A437A2P7_ARTFL</name>
<feature type="repeat" description="ANK" evidence="3">
    <location>
        <begin position="1186"/>
        <end position="1218"/>
    </location>
</feature>
<dbReference type="Pfam" id="PF00023">
    <property type="entry name" value="Ank"/>
    <property type="match status" value="1"/>
</dbReference>
<dbReference type="Proteomes" id="UP000283090">
    <property type="component" value="Unassembled WGS sequence"/>
</dbReference>
<feature type="repeat" description="ANK" evidence="3">
    <location>
        <begin position="815"/>
        <end position="847"/>
    </location>
</feature>
<accession>A0A437A2P7</accession>
<dbReference type="InterPro" id="IPR002110">
    <property type="entry name" value="Ankyrin_rpt"/>
</dbReference>
<dbReference type="Pfam" id="PF12796">
    <property type="entry name" value="Ank_2"/>
    <property type="match status" value="6"/>
</dbReference>
<evidence type="ECO:0000256" key="1">
    <source>
        <dbReference type="ARBA" id="ARBA00022737"/>
    </source>
</evidence>
<evidence type="ECO:0000313" key="7">
    <source>
        <dbReference type="Proteomes" id="UP000283090"/>
    </source>
</evidence>
<feature type="repeat" description="ANK" evidence="3">
    <location>
        <begin position="1112"/>
        <end position="1144"/>
    </location>
</feature>
<feature type="repeat" description="ANK" evidence="3">
    <location>
        <begin position="682"/>
        <end position="714"/>
    </location>
</feature>
<feature type="repeat" description="ANK" evidence="3">
    <location>
        <begin position="1219"/>
        <end position="1251"/>
    </location>
</feature>
<dbReference type="EMBL" id="SAEB01000006">
    <property type="protein sequence ID" value="RVD85413.1"/>
    <property type="molecule type" value="Genomic_DNA"/>
</dbReference>
<dbReference type="InterPro" id="IPR036770">
    <property type="entry name" value="Ankyrin_rpt-contain_sf"/>
</dbReference>
<feature type="repeat" description="ANK" evidence="3">
    <location>
        <begin position="1013"/>
        <end position="1045"/>
    </location>
</feature>
<dbReference type="SMART" id="SM00248">
    <property type="entry name" value="ANK"/>
    <property type="match status" value="19"/>
</dbReference>
<dbReference type="RefSeq" id="XP_067490957.1">
    <property type="nucleotide sequence ID" value="XM_067632716.1"/>
</dbReference>
<evidence type="ECO:0000256" key="2">
    <source>
        <dbReference type="ARBA" id="ARBA00023043"/>
    </source>
</evidence>
<keyword evidence="1" id="KW-0677">Repeat</keyword>
<feature type="repeat" description="ANK" evidence="3">
    <location>
        <begin position="980"/>
        <end position="1012"/>
    </location>
</feature>
<comment type="caution">
    <text evidence="6">The sequence shown here is derived from an EMBL/GenBank/DDBJ whole genome shotgun (WGS) entry which is preliminary data.</text>
</comment>
<feature type="repeat" description="ANK" evidence="3">
    <location>
        <begin position="914"/>
        <end position="946"/>
    </location>
</feature>
<protein>
    <submittedName>
        <fullName evidence="6">Uncharacterized protein</fullName>
    </submittedName>
</protein>
<dbReference type="InterPro" id="IPR054471">
    <property type="entry name" value="GPIID_WHD"/>
</dbReference>
<gene>
    <name evidence="6" type="ORF">DFL_003736</name>
</gene>
<feature type="repeat" description="ANK" evidence="3">
    <location>
        <begin position="1079"/>
        <end position="1111"/>
    </location>
</feature>
<dbReference type="PRINTS" id="PR01415">
    <property type="entry name" value="ANKYRIN"/>
</dbReference>
<dbReference type="Pfam" id="PF24883">
    <property type="entry name" value="NPHP3_N"/>
    <property type="match status" value="1"/>
</dbReference>
<organism evidence="6 7">
    <name type="scientific">Arthrobotrys flagrans</name>
    <name type="common">Nematode-trapping fungus</name>
    <name type="synonym">Trichothecium flagrans</name>
    <dbReference type="NCBI Taxonomy" id="97331"/>
    <lineage>
        <taxon>Eukaryota</taxon>
        <taxon>Fungi</taxon>
        <taxon>Dikarya</taxon>
        <taxon>Ascomycota</taxon>
        <taxon>Pezizomycotina</taxon>
        <taxon>Orbiliomycetes</taxon>
        <taxon>Orbiliales</taxon>
        <taxon>Orbiliaceae</taxon>
        <taxon>Arthrobotrys</taxon>
    </lineage>
</organism>
<proteinExistence type="predicted"/>
<dbReference type="Gene3D" id="1.25.40.20">
    <property type="entry name" value="Ankyrin repeat-containing domain"/>
    <property type="match status" value="4"/>
</dbReference>
<feature type="domain" description="GPI inositol-deacylase winged helix" evidence="4">
    <location>
        <begin position="349"/>
        <end position="446"/>
    </location>
</feature>
<reference evidence="6 7" key="1">
    <citation type="submission" date="2019-01" db="EMBL/GenBank/DDBJ databases">
        <title>Intercellular communication is required for trap formation in the nematode-trapping fungus Duddingtonia flagrans.</title>
        <authorList>
            <person name="Youssar L."/>
            <person name="Wernet V."/>
            <person name="Hensel N."/>
            <person name="Hildebrandt H.-G."/>
            <person name="Fischer R."/>
        </authorList>
    </citation>
    <scope>NUCLEOTIDE SEQUENCE [LARGE SCALE GENOMIC DNA]</scope>
    <source>
        <strain evidence="6 7">CBS H-5679</strain>
    </source>
</reference>